<keyword evidence="3" id="KW-1185">Reference proteome</keyword>
<proteinExistence type="predicted"/>
<dbReference type="AlphaFoldDB" id="A0A841C2G0"/>
<evidence type="ECO:0008006" key="4">
    <source>
        <dbReference type="Google" id="ProtNLM"/>
    </source>
</evidence>
<feature type="region of interest" description="Disordered" evidence="1">
    <location>
        <begin position="14"/>
        <end position="76"/>
    </location>
</feature>
<protein>
    <recommendedName>
        <fullName evidence="4">Dipeptidylpeptidase IV N-terminal domain-containing protein</fullName>
    </recommendedName>
</protein>
<dbReference type="PANTHER" id="PTHR32161">
    <property type="entry name" value="DPP6 N-TERMINAL DOMAIN-LIKE PROTEIN"/>
    <property type="match status" value="1"/>
</dbReference>
<gene>
    <name evidence="2" type="ORF">F4553_006923</name>
</gene>
<dbReference type="Pfam" id="PF07676">
    <property type="entry name" value="PD40"/>
    <property type="match status" value="1"/>
</dbReference>
<name>A0A841C2G0_9ACTN</name>
<dbReference type="InterPro" id="IPR011042">
    <property type="entry name" value="6-blade_b-propeller_TolB-like"/>
</dbReference>
<dbReference type="InterPro" id="IPR011659">
    <property type="entry name" value="WD40"/>
</dbReference>
<dbReference type="RefSeq" id="WP_184844783.1">
    <property type="nucleotide sequence ID" value="NZ_JACHMN010000003.1"/>
</dbReference>
<evidence type="ECO:0000313" key="2">
    <source>
        <dbReference type="EMBL" id="MBB5873489.1"/>
    </source>
</evidence>
<sequence>MNAWRWCAETVRPAPRRRDHAKGPTHRCHRAARPRRGGLRREPAHGHTHHPAPVASASATATPRPEGQSVPPSTKDISALPGTLYYSYLSNGRSAVRRFRSGHSLEDFAPALGDGHVVRVAPDGRRIAFTDGSSGAVAIANPDGSGKRVLPGTEGAGMLDWSPDSTRIVYRRQISPRQNVIEMVDAGTSTVRKLGGDGDFPTWSPDGGHVVFASGRDEHLWKSLTVVEVGGSTSRTVPVTAGSAAGRVAQVASVSPGAREVAVYLFCTGCDIDNGADRWFHATALVDTATGTTEATDTVVLWTADGRTLTRVTAGGGTVLELRGVGGTVVARQAEPTGDLTLTGYVP</sequence>
<evidence type="ECO:0000256" key="1">
    <source>
        <dbReference type="SAM" id="MobiDB-lite"/>
    </source>
</evidence>
<comment type="caution">
    <text evidence="2">The sequence shown here is derived from an EMBL/GenBank/DDBJ whole genome shotgun (WGS) entry which is preliminary data.</text>
</comment>
<dbReference type="PANTHER" id="PTHR32161:SF8">
    <property type="entry name" value="DPP6 N-TERMINAL DOMAIN-LIKE PROTEIN"/>
    <property type="match status" value="1"/>
</dbReference>
<dbReference type="EMBL" id="JACHMN010000003">
    <property type="protein sequence ID" value="MBB5873489.1"/>
    <property type="molecule type" value="Genomic_DNA"/>
</dbReference>
<accession>A0A841C2G0</accession>
<feature type="compositionally biased region" description="Low complexity" evidence="1">
    <location>
        <begin position="51"/>
        <end position="63"/>
    </location>
</feature>
<organism evidence="2 3">
    <name type="scientific">Allocatelliglobosispora scoriae</name>
    <dbReference type="NCBI Taxonomy" id="643052"/>
    <lineage>
        <taxon>Bacteria</taxon>
        <taxon>Bacillati</taxon>
        <taxon>Actinomycetota</taxon>
        <taxon>Actinomycetes</taxon>
        <taxon>Micromonosporales</taxon>
        <taxon>Micromonosporaceae</taxon>
        <taxon>Allocatelliglobosispora</taxon>
    </lineage>
</organism>
<dbReference type="SUPFAM" id="SSF69304">
    <property type="entry name" value="Tricorn protease N-terminal domain"/>
    <property type="match status" value="1"/>
</dbReference>
<evidence type="ECO:0000313" key="3">
    <source>
        <dbReference type="Proteomes" id="UP000587527"/>
    </source>
</evidence>
<feature type="compositionally biased region" description="Basic residues" evidence="1">
    <location>
        <begin position="14"/>
        <end position="38"/>
    </location>
</feature>
<dbReference type="Proteomes" id="UP000587527">
    <property type="component" value="Unassembled WGS sequence"/>
</dbReference>
<reference evidence="2 3" key="1">
    <citation type="submission" date="2020-08" db="EMBL/GenBank/DDBJ databases">
        <title>Sequencing the genomes of 1000 actinobacteria strains.</title>
        <authorList>
            <person name="Klenk H.-P."/>
        </authorList>
    </citation>
    <scope>NUCLEOTIDE SEQUENCE [LARGE SCALE GENOMIC DNA]</scope>
    <source>
        <strain evidence="2 3">DSM 45362</strain>
    </source>
</reference>
<dbReference type="Gene3D" id="2.120.10.30">
    <property type="entry name" value="TolB, C-terminal domain"/>
    <property type="match status" value="1"/>
</dbReference>